<protein>
    <submittedName>
        <fullName evidence="8">MFS general substrate transporter</fullName>
    </submittedName>
</protein>
<sequence>MSKLEESTQPPIDMVDLNDKTSTEPVEKAYSIYTSKEKWFIVTLVSFAGIFSPFTANIYFPAIPTLVSAFHKSTELINLTVTMYMILQGLSPMFFGSFADFHGRRPIFVLCLFVLCLSCVGLALVPTNAYWLLMVLRCVQATGSASTIALGAGVIGDIAIPAERGGFFGFYSLGPMLGPAFGPVIGGALSDGLGWRSIFWFLCIASGFACIVMLLFLPETLRQLVGDGSIAPSTIYRPIIPIISRHYSEWTSGSPRPPRRKFRNPLLLFKNLDILMLLLFNGIVYSVFYAVTASISSLFAEIYPFLTDSTIGLCYLAIGVGTAVGSAGTGKVLDWDFQRAKKAYIESHGSESMKNESGELKDDFPIEKARLMSMSYATLILVSAGMGYGWCLQKRVHIAAPLVLQFIIGALSMSVMNPTQTLILDLVPGQGSSVTACNNIVRCLLGAVSVSVIDLILNSLKPGFTYVLLNGIIIISMPLIYLVIRMGPRFRRRRREADVKTLVAQS</sequence>
<comment type="subcellular location">
    <subcellularLocation>
        <location evidence="1">Membrane</location>
        <topology evidence="1">Multi-pass membrane protein</topology>
    </subcellularLocation>
</comment>
<feature type="transmembrane region" description="Helical" evidence="6">
    <location>
        <begin position="76"/>
        <end position="95"/>
    </location>
</feature>
<reference evidence="8" key="1">
    <citation type="submission" date="2022-08" db="EMBL/GenBank/DDBJ databases">
        <authorList>
            <consortium name="DOE Joint Genome Institute"/>
            <person name="Min B."/>
            <person name="Riley R."/>
            <person name="Sierra-Patev S."/>
            <person name="Naranjo-Ortiz M."/>
            <person name="Looney B."/>
            <person name="Konkel Z."/>
            <person name="Slot J.C."/>
            <person name="Sakamoto Y."/>
            <person name="Steenwyk J.L."/>
            <person name="Rokas A."/>
            <person name="Carro J."/>
            <person name="Camarero S."/>
            <person name="Ferreira P."/>
            <person name="Molpeceres G."/>
            <person name="Ruiz-Duenas F.J."/>
            <person name="Serrano A."/>
            <person name="Henrissat B."/>
            <person name="Drula E."/>
            <person name="Hughes K.W."/>
            <person name="Mata J.L."/>
            <person name="Ishikawa N.K."/>
            <person name="Vargas-Isla R."/>
            <person name="Ushijima S."/>
            <person name="Smith C.A."/>
            <person name="Ahrendt S."/>
            <person name="Andreopoulos W."/>
            <person name="He G."/>
            <person name="Labutti K."/>
            <person name="Lipzen A."/>
            <person name="Ng V."/>
            <person name="Sandor L."/>
            <person name="Barry K."/>
            <person name="Martinez A.T."/>
            <person name="Xiao Y."/>
            <person name="Gibbons J.G."/>
            <person name="Terashima K."/>
            <person name="Hibbett D.S."/>
            <person name="Grigoriev I.V."/>
        </authorList>
    </citation>
    <scope>NUCLEOTIDE SEQUENCE</scope>
    <source>
        <strain evidence="8">TFB9207</strain>
    </source>
</reference>
<evidence type="ECO:0000259" key="7">
    <source>
        <dbReference type="PROSITE" id="PS50850"/>
    </source>
</evidence>
<dbReference type="CDD" id="cd17323">
    <property type="entry name" value="MFS_Tpo1_MDR_like"/>
    <property type="match status" value="1"/>
</dbReference>
<organism evidence="8 9">
    <name type="scientific">Lentinula raphanica</name>
    <dbReference type="NCBI Taxonomy" id="153919"/>
    <lineage>
        <taxon>Eukaryota</taxon>
        <taxon>Fungi</taxon>
        <taxon>Dikarya</taxon>
        <taxon>Basidiomycota</taxon>
        <taxon>Agaricomycotina</taxon>
        <taxon>Agaricomycetes</taxon>
        <taxon>Agaricomycetidae</taxon>
        <taxon>Agaricales</taxon>
        <taxon>Marasmiineae</taxon>
        <taxon>Omphalotaceae</taxon>
        <taxon>Lentinula</taxon>
    </lineage>
</organism>
<evidence type="ECO:0000256" key="6">
    <source>
        <dbReference type="SAM" id="Phobius"/>
    </source>
</evidence>
<gene>
    <name evidence="8" type="ORF">F5878DRAFT_599688</name>
</gene>
<keyword evidence="2" id="KW-0813">Transport</keyword>
<comment type="caution">
    <text evidence="8">The sequence shown here is derived from an EMBL/GenBank/DDBJ whole genome shotgun (WGS) entry which is preliminary data.</text>
</comment>
<keyword evidence="3 6" id="KW-0812">Transmembrane</keyword>
<dbReference type="AlphaFoldDB" id="A0AA38PLN5"/>
<dbReference type="PROSITE" id="PS50850">
    <property type="entry name" value="MFS"/>
    <property type="match status" value="1"/>
</dbReference>
<name>A0AA38PLN5_9AGAR</name>
<proteinExistence type="predicted"/>
<feature type="transmembrane region" description="Helical" evidence="6">
    <location>
        <begin position="167"/>
        <end position="186"/>
    </location>
</feature>
<feature type="transmembrane region" description="Helical" evidence="6">
    <location>
        <begin position="131"/>
        <end position="155"/>
    </location>
</feature>
<dbReference type="PANTHER" id="PTHR23502">
    <property type="entry name" value="MAJOR FACILITATOR SUPERFAMILY"/>
    <property type="match status" value="1"/>
</dbReference>
<keyword evidence="9" id="KW-1185">Reference proteome</keyword>
<dbReference type="EMBL" id="MU805939">
    <property type="protein sequence ID" value="KAJ3845227.1"/>
    <property type="molecule type" value="Genomic_DNA"/>
</dbReference>
<dbReference type="GO" id="GO:0022857">
    <property type="term" value="F:transmembrane transporter activity"/>
    <property type="evidence" value="ECO:0007669"/>
    <property type="project" value="InterPro"/>
</dbReference>
<dbReference type="Gene3D" id="1.20.1250.20">
    <property type="entry name" value="MFS general substrate transporter like domains"/>
    <property type="match status" value="1"/>
</dbReference>
<feature type="domain" description="Major facilitator superfamily (MFS) profile" evidence="7">
    <location>
        <begin position="41"/>
        <end position="488"/>
    </location>
</feature>
<feature type="transmembrane region" description="Helical" evidence="6">
    <location>
        <begin position="39"/>
        <end position="60"/>
    </location>
</feature>
<dbReference type="Pfam" id="PF07690">
    <property type="entry name" value="MFS_1"/>
    <property type="match status" value="1"/>
</dbReference>
<dbReference type="FunFam" id="1.20.1250.20:FF:000172">
    <property type="entry name" value="MFS multidrug resistance transporter"/>
    <property type="match status" value="1"/>
</dbReference>
<evidence type="ECO:0000256" key="4">
    <source>
        <dbReference type="ARBA" id="ARBA00022989"/>
    </source>
</evidence>
<accession>A0AA38PLN5</accession>
<evidence type="ECO:0000256" key="3">
    <source>
        <dbReference type="ARBA" id="ARBA00022692"/>
    </source>
</evidence>
<keyword evidence="5 6" id="KW-0472">Membrane</keyword>
<dbReference type="PANTHER" id="PTHR23502:SF51">
    <property type="entry name" value="QUINIDINE RESISTANCE PROTEIN 1-RELATED"/>
    <property type="match status" value="1"/>
</dbReference>
<evidence type="ECO:0000313" key="8">
    <source>
        <dbReference type="EMBL" id="KAJ3845227.1"/>
    </source>
</evidence>
<dbReference type="SUPFAM" id="SSF103473">
    <property type="entry name" value="MFS general substrate transporter"/>
    <property type="match status" value="1"/>
</dbReference>
<dbReference type="InterPro" id="IPR036259">
    <property type="entry name" value="MFS_trans_sf"/>
</dbReference>
<dbReference type="InterPro" id="IPR011701">
    <property type="entry name" value="MFS"/>
</dbReference>
<dbReference type="GO" id="GO:0005886">
    <property type="term" value="C:plasma membrane"/>
    <property type="evidence" value="ECO:0007669"/>
    <property type="project" value="TreeGrafter"/>
</dbReference>
<feature type="transmembrane region" description="Helical" evidence="6">
    <location>
        <begin position="396"/>
        <end position="415"/>
    </location>
</feature>
<evidence type="ECO:0000313" key="9">
    <source>
        <dbReference type="Proteomes" id="UP001163846"/>
    </source>
</evidence>
<feature type="transmembrane region" description="Helical" evidence="6">
    <location>
        <begin position="310"/>
        <end position="333"/>
    </location>
</feature>
<feature type="transmembrane region" description="Helical" evidence="6">
    <location>
        <begin position="266"/>
        <end position="290"/>
    </location>
</feature>
<feature type="transmembrane region" description="Helical" evidence="6">
    <location>
        <begin position="198"/>
        <end position="217"/>
    </location>
</feature>
<evidence type="ECO:0000256" key="5">
    <source>
        <dbReference type="ARBA" id="ARBA00023136"/>
    </source>
</evidence>
<dbReference type="Proteomes" id="UP001163846">
    <property type="component" value="Unassembled WGS sequence"/>
</dbReference>
<keyword evidence="4 6" id="KW-1133">Transmembrane helix</keyword>
<evidence type="ECO:0000256" key="1">
    <source>
        <dbReference type="ARBA" id="ARBA00004141"/>
    </source>
</evidence>
<dbReference type="InterPro" id="IPR020846">
    <property type="entry name" value="MFS_dom"/>
</dbReference>
<evidence type="ECO:0000256" key="2">
    <source>
        <dbReference type="ARBA" id="ARBA00022448"/>
    </source>
</evidence>
<feature type="transmembrane region" description="Helical" evidence="6">
    <location>
        <begin position="107"/>
        <end position="125"/>
    </location>
</feature>
<feature type="transmembrane region" description="Helical" evidence="6">
    <location>
        <begin position="463"/>
        <end position="484"/>
    </location>
</feature>